<feature type="compositionally biased region" description="Polar residues" evidence="5">
    <location>
        <begin position="225"/>
        <end position="241"/>
    </location>
</feature>
<dbReference type="GO" id="GO:0008270">
    <property type="term" value="F:zinc ion binding"/>
    <property type="evidence" value="ECO:0007669"/>
    <property type="project" value="UniProtKB-KW"/>
</dbReference>
<dbReference type="Pfam" id="PF01363">
    <property type="entry name" value="FYVE"/>
    <property type="match status" value="1"/>
</dbReference>
<dbReference type="OrthoDB" id="166134at2759"/>
<reference evidence="7 8" key="1">
    <citation type="journal article" date="2013" name="Plant Cell">
        <title>The transition from a phytopathogenic smut ancestor to an anamorphic biocontrol agent deciphered by comparative whole-genome analysis.</title>
        <authorList>
            <person name="Lefebvre F."/>
            <person name="Joly D.L."/>
            <person name="Labbe C."/>
            <person name="Teichmann B."/>
            <person name="Linning R."/>
            <person name="Belzile F."/>
            <person name="Bakkeren G."/>
            <person name="Belanger R.R."/>
        </authorList>
    </citation>
    <scope>NUCLEOTIDE SEQUENCE [LARGE SCALE GENOMIC DNA]</scope>
    <source>
        <strain evidence="7 8">PF-1</strain>
    </source>
</reference>
<dbReference type="GeneID" id="19316975"/>
<feature type="compositionally biased region" description="Low complexity" evidence="5">
    <location>
        <begin position="19"/>
        <end position="28"/>
    </location>
</feature>
<dbReference type="InterPro" id="IPR011011">
    <property type="entry name" value="Znf_FYVE_PHD"/>
</dbReference>
<evidence type="ECO:0000256" key="3">
    <source>
        <dbReference type="ARBA" id="ARBA00022833"/>
    </source>
</evidence>
<keyword evidence="2 4" id="KW-0863">Zinc-finger</keyword>
<dbReference type="HOGENOM" id="CLU_015252_0_0_1"/>
<feature type="compositionally biased region" description="Low complexity" evidence="5">
    <location>
        <begin position="1"/>
        <end position="11"/>
    </location>
</feature>
<feature type="compositionally biased region" description="Acidic residues" evidence="5">
    <location>
        <begin position="800"/>
        <end position="820"/>
    </location>
</feature>
<dbReference type="EMBL" id="KE361630">
    <property type="protein sequence ID" value="EPQ29642.1"/>
    <property type="molecule type" value="Genomic_DNA"/>
</dbReference>
<organism evidence="7 8">
    <name type="scientific">Pseudozyma flocculosa PF-1</name>
    <dbReference type="NCBI Taxonomy" id="1277687"/>
    <lineage>
        <taxon>Eukaryota</taxon>
        <taxon>Fungi</taxon>
        <taxon>Dikarya</taxon>
        <taxon>Basidiomycota</taxon>
        <taxon>Ustilaginomycotina</taxon>
        <taxon>Ustilaginomycetes</taxon>
        <taxon>Ustilaginales</taxon>
        <taxon>Ustilaginaceae</taxon>
        <taxon>Pseudozyma</taxon>
    </lineage>
</organism>
<feature type="region of interest" description="Disordered" evidence="5">
    <location>
        <begin position="799"/>
        <end position="822"/>
    </location>
</feature>
<accession>A0A061H9S9</accession>
<evidence type="ECO:0000256" key="4">
    <source>
        <dbReference type="PROSITE-ProRule" id="PRU00091"/>
    </source>
</evidence>
<feature type="compositionally biased region" description="Polar residues" evidence="5">
    <location>
        <begin position="262"/>
        <end position="283"/>
    </location>
</feature>
<dbReference type="InterPro" id="IPR017455">
    <property type="entry name" value="Znf_FYVE-rel"/>
</dbReference>
<dbReference type="PANTHER" id="PTHR13510:SF44">
    <property type="entry name" value="RABENOSYN-5"/>
    <property type="match status" value="1"/>
</dbReference>
<dbReference type="Gene3D" id="3.30.40.10">
    <property type="entry name" value="Zinc/RING finger domain, C3HC4 (zinc finger)"/>
    <property type="match status" value="1"/>
</dbReference>
<feature type="compositionally biased region" description="Low complexity" evidence="5">
    <location>
        <begin position="716"/>
        <end position="729"/>
    </location>
</feature>
<keyword evidence="1" id="KW-0479">Metal-binding</keyword>
<feature type="region of interest" description="Disordered" evidence="5">
    <location>
        <begin position="716"/>
        <end position="765"/>
    </location>
</feature>
<evidence type="ECO:0000259" key="6">
    <source>
        <dbReference type="PROSITE" id="PS50178"/>
    </source>
</evidence>
<feature type="compositionally biased region" description="Low complexity" evidence="5">
    <location>
        <begin position="209"/>
        <end position="220"/>
    </location>
</feature>
<dbReference type="InterPro" id="IPR021565">
    <property type="entry name" value="Rbsn_Rab-bd"/>
</dbReference>
<dbReference type="InterPro" id="IPR013083">
    <property type="entry name" value="Znf_RING/FYVE/PHD"/>
</dbReference>
<dbReference type="Pfam" id="PF11464">
    <property type="entry name" value="Rbsn"/>
    <property type="match status" value="1"/>
</dbReference>
<evidence type="ECO:0000256" key="2">
    <source>
        <dbReference type="ARBA" id="ARBA00022771"/>
    </source>
</evidence>
<dbReference type="SUPFAM" id="SSF140125">
    <property type="entry name" value="Rabenosyn-5 Rab-binding domain-like"/>
    <property type="match status" value="1"/>
</dbReference>
<dbReference type="SMART" id="SM00064">
    <property type="entry name" value="FYVE"/>
    <property type="match status" value="1"/>
</dbReference>
<dbReference type="RefSeq" id="XP_007878566.1">
    <property type="nucleotide sequence ID" value="XM_007880375.1"/>
</dbReference>
<sequence length="896" mass="93843">MSSHSAGDSANGAGGSGTTAGDAVASASPSSLNYVPYQRRSHARNASTLSQVSVSSAPRSEAPKATGTSGTSPAAVPPVAAPAASSSPGPQNSTSIARLGTMAAPTPPASHTGGSQQHSSIPPRGLPVSPVPSGPRSSNPAPPLVRIGSGAAARNLPAPPPLRSASALRKETPASPDSPAASSKVAGKQPEKPSLPRQPSAGTIALGQRRSSNASSAPSPVDVGQRQSPASHGRSPSSAMLNSPKPDRDPRLSHARLAGPRASTNLETSSAGSSRSSPLNSGAATPRLGSGNISVPAHVHSYAALLAAQSKLGPIPVPQGVAIANVVGQHQQQNGEGGQGGANGFNRLANGRSTAYRPGFQPRGAYRVRTDEFVEARRKRRSEGEMEQQRMERRLAKLITIHFAPQEVDEHGEKGPALPRLDFDLGELRRDPGSVLKRGGSDLWSSLRARTRGEDLVKRAAEQSIVNWQDDAEVKACPICSTAFSLTVRKHHCRLCGRVVCASPHLSRPAWPEAVGAPGDATQPMPLVEQRKQLERKCSSLIVADPVTGKIEDARDAAGLAKGAADGKADRAASEKGVRICRDCKDVIRKRQYMIDDGTVPAYLKLYEALMQVQKDIEESLPEFQEMVLGLQKHDHTAALGSSAKANIELQRDAAQARKQLLANFATYDELAKRIRKLPAPASEGGGGSSDAAQERVQQAIWTKANLFLQQNMLPLRSLPKPGSKKPSSTAGSDEGAEAKTKAKRPTGGPPRRGNQARGGSVSSMASFQTWLGGKGRQSNGGGGEAMTLAEASRLQADERFDEGDDDDDDDYGGDDDDGPVDVAALEEQLGVLLEQERLVSGYVESASRARKFDDARTLKASHDDLCREILRMQRKLVVKGQGRAGAAAASASAAG</sequence>
<feature type="compositionally biased region" description="Polar residues" evidence="5">
    <location>
        <begin position="44"/>
        <end position="58"/>
    </location>
</feature>
<feature type="region of interest" description="Disordered" evidence="5">
    <location>
        <begin position="1"/>
        <end position="285"/>
    </location>
</feature>
<dbReference type="Proteomes" id="UP000053664">
    <property type="component" value="Unassembled WGS sequence"/>
</dbReference>
<feature type="domain" description="FYVE-type" evidence="6">
    <location>
        <begin position="471"/>
        <end position="589"/>
    </location>
</feature>
<dbReference type="InterPro" id="IPR000306">
    <property type="entry name" value="Znf_FYVE"/>
</dbReference>
<dbReference type="PANTHER" id="PTHR13510">
    <property type="entry name" value="FYVE-FINGER-CONTAINING RAB5 EFFECTOR PROTEIN RABENOSYN-5-RELATED"/>
    <property type="match status" value="1"/>
</dbReference>
<feature type="compositionally biased region" description="Low complexity" evidence="5">
    <location>
        <begin position="163"/>
        <end position="183"/>
    </location>
</feature>
<dbReference type="InterPro" id="IPR052727">
    <property type="entry name" value="Rab4/Rab5_effector"/>
</dbReference>
<dbReference type="eggNOG" id="KOG1842">
    <property type="taxonomic scope" value="Eukaryota"/>
</dbReference>
<evidence type="ECO:0000256" key="5">
    <source>
        <dbReference type="SAM" id="MobiDB-lite"/>
    </source>
</evidence>
<proteinExistence type="predicted"/>
<dbReference type="AlphaFoldDB" id="A0A061H9S9"/>
<dbReference type="PROSITE" id="PS50178">
    <property type="entry name" value="ZF_FYVE"/>
    <property type="match status" value="1"/>
</dbReference>
<protein>
    <recommendedName>
        <fullName evidence="6">FYVE-type domain-containing protein</fullName>
    </recommendedName>
</protein>
<keyword evidence="3" id="KW-0862">Zinc</keyword>
<dbReference type="CDD" id="cd15737">
    <property type="entry name" value="FYVE2_Vac1p_like"/>
    <property type="match status" value="1"/>
</dbReference>
<evidence type="ECO:0000313" key="8">
    <source>
        <dbReference type="Proteomes" id="UP000053664"/>
    </source>
</evidence>
<dbReference type="SUPFAM" id="SSF57903">
    <property type="entry name" value="FYVE/PHD zinc finger"/>
    <property type="match status" value="1"/>
</dbReference>
<dbReference type="InterPro" id="IPR036531">
    <property type="entry name" value="Rbsn_Rab-bd_sf"/>
</dbReference>
<name>A0A061H9S9_9BASI</name>
<feature type="compositionally biased region" description="Low complexity" evidence="5">
    <location>
        <begin position="81"/>
        <end position="90"/>
    </location>
</feature>
<gene>
    <name evidence="7" type="ORF">PFL1_02862</name>
</gene>
<evidence type="ECO:0000313" key="7">
    <source>
        <dbReference type="EMBL" id="EPQ29642.1"/>
    </source>
</evidence>
<evidence type="ECO:0000256" key="1">
    <source>
        <dbReference type="ARBA" id="ARBA00022723"/>
    </source>
</evidence>
<dbReference type="KEGG" id="pfp:PFL1_02862"/>